<protein>
    <submittedName>
        <fullName evidence="1">Uncharacterized protein</fullName>
    </submittedName>
</protein>
<dbReference type="Proteomes" id="UP000279962">
    <property type="component" value="Chromosome"/>
</dbReference>
<sequence>MINKFENLYLNNQYVDQMLIQSLEGITPKKLRDQQAPKKSSGFVINHPLESMMFREMIKETGRKPNAEFINKLTNYIKY</sequence>
<dbReference type="RefSeq" id="WP_087554391.1">
    <property type="nucleotide sequence ID" value="NZ_CP033133.1"/>
</dbReference>
<dbReference type="EMBL" id="CP033133">
    <property type="protein sequence ID" value="AYO54383.1"/>
    <property type="molecule type" value="Genomic_DNA"/>
</dbReference>
<evidence type="ECO:0000313" key="1">
    <source>
        <dbReference type="EMBL" id="AYO54383.1"/>
    </source>
</evidence>
<name>A0A3G2T2A5_9GAMM</name>
<gene>
    <name evidence="1" type="ORF">CDG68_12370</name>
</gene>
<reference evidence="1 2" key="1">
    <citation type="submission" date="2018-10" db="EMBL/GenBank/DDBJ databases">
        <title>The complete genome of Acinetobacter wuhouensis strain WCHAW010062.</title>
        <authorList>
            <person name="Hu Y."/>
            <person name="Long H."/>
            <person name="Feng Y."/>
            <person name="Zong Z."/>
        </authorList>
    </citation>
    <scope>NUCLEOTIDE SEQUENCE [LARGE SCALE GENOMIC DNA]</scope>
    <source>
        <strain evidence="1 2">WCHAW010062</strain>
    </source>
</reference>
<evidence type="ECO:0000313" key="2">
    <source>
        <dbReference type="Proteomes" id="UP000279962"/>
    </source>
</evidence>
<proteinExistence type="predicted"/>
<dbReference type="AlphaFoldDB" id="A0A3G2T2A5"/>
<accession>A0A3G2T2A5</accession>
<organism evidence="1 2">
    <name type="scientific">Acinetobacter wuhouensis</name>
    <dbReference type="NCBI Taxonomy" id="1879050"/>
    <lineage>
        <taxon>Bacteria</taxon>
        <taxon>Pseudomonadati</taxon>
        <taxon>Pseudomonadota</taxon>
        <taxon>Gammaproteobacteria</taxon>
        <taxon>Moraxellales</taxon>
        <taxon>Moraxellaceae</taxon>
        <taxon>Acinetobacter</taxon>
    </lineage>
</organism>